<name>A0A8X6KZV3_TRICU</name>
<reference evidence="3" key="1">
    <citation type="submission" date="2020-07" db="EMBL/GenBank/DDBJ databases">
        <title>Multicomponent nature underlies the extraordinary mechanical properties of spider dragline silk.</title>
        <authorList>
            <person name="Kono N."/>
            <person name="Nakamura H."/>
            <person name="Mori M."/>
            <person name="Yoshida Y."/>
            <person name="Ohtoshi R."/>
            <person name="Malay A.D."/>
            <person name="Moran D.A.P."/>
            <person name="Tomita M."/>
            <person name="Numata K."/>
            <person name="Arakawa K."/>
        </authorList>
    </citation>
    <scope>NUCLEOTIDE SEQUENCE</scope>
</reference>
<dbReference type="AlphaFoldDB" id="A0A8X6KZV3"/>
<dbReference type="Proteomes" id="UP000887116">
    <property type="component" value="Unassembled WGS sequence"/>
</dbReference>
<evidence type="ECO:0000256" key="1">
    <source>
        <dbReference type="SAM" id="MobiDB-lite"/>
    </source>
</evidence>
<keyword evidence="2" id="KW-0472">Membrane</keyword>
<comment type="caution">
    <text evidence="3">The sequence shown here is derived from an EMBL/GenBank/DDBJ whole genome shotgun (WGS) entry which is preliminary data.</text>
</comment>
<evidence type="ECO:0000313" key="4">
    <source>
        <dbReference type="Proteomes" id="UP000887116"/>
    </source>
</evidence>
<feature type="transmembrane region" description="Helical" evidence="2">
    <location>
        <begin position="42"/>
        <end position="60"/>
    </location>
</feature>
<gene>
    <name evidence="3" type="primary">NCL1_28871</name>
    <name evidence="3" type="ORF">TNCT_493541</name>
</gene>
<sequence>MCHDSLWIFGALSCLKAPKTWIFSRPLSKNSMNVLRKMVKEYGIWMVAVSGIIGIHWSWFRLQQNELFVPREYRLNNPLVQKMEQLSNSFKNFFSGDSGKTTSTNDSTSTK</sequence>
<feature type="region of interest" description="Disordered" evidence="1">
    <location>
        <begin position="91"/>
        <end position="111"/>
    </location>
</feature>
<evidence type="ECO:0000313" key="3">
    <source>
        <dbReference type="EMBL" id="GFQ88428.1"/>
    </source>
</evidence>
<protein>
    <submittedName>
        <fullName evidence="3">Uncharacterized protein</fullName>
    </submittedName>
</protein>
<keyword evidence="2" id="KW-1133">Transmembrane helix</keyword>
<feature type="compositionally biased region" description="Low complexity" evidence="1">
    <location>
        <begin position="95"/>
        <end position="111"/>
    </location>
</feature>
<dbReference type="EMBL" id="BMAO01023389">
    <property type="protein sequence ID" value="GFQ88428.1"/>
    <property type="molecule type" value="Genomic_DNA"/>
</dbReference>
<proteinExistence type="predicted"/>
<keyword evidence="2" id="KW-0812">Transmembrane</keyword>
<organism evidence="3 4">
    <name type="scientific">Trichonephila clavata</name>
    <name type="common">Joro spider</name>
    <name type="synonym">Nephila clavata</name>
    <dbReference type="NCBI Taxonomy" id="2740835"/>
    <lineage>
        <taxon>Eukaryota</taxon>
        <taxon>Metazoa</taxon>
        <taxon>Ecdysozoa</taxon>
        <taxon>Arthropoda</taxon>
        <taxon>Chelicerata</taxon>
        <taxon>Arachnida</taxon>
        <taxon>Araneae</taxon>
        <taxon>Araneomorphae</taxon>
        <taxon>Entelegynae</taxon>
        <taxon>Araneoidea</taxon>
        <taxon>Nephilidae</taxon>
        <taxon>Trichonephila</taxon>
    </lineage>
</organism>
<accession>A0A8X6KZV3</accession>
<keyword evidence="4" id="KW-1185">Reference proteome</keyword>
<dbReference type="OrthoDB" id="6434695at2759"/>
<evidence type="ECO:0000256" key="2">
    <source>
        <dbReference type="SAM" id="Phobius"/>
    </source>
</evidence>